<proteinExistence type="predicted"/>
<evidence type="ECO:0000313" key="2">
    <source>
        <dbReference type="Proteomes" id="UP001430584"/>
    </source>
</evidence>
<protein>
    <submittedName>
        <fullName evidence="1">Uncharacterized protein</fullName>
    </submittedName>
</protein>
<organism evidence="1 2">
    <name type="scientific">Diplodia seriata</name>
    <dbReference type="NCBI Taxonomy" id="420778"/>
    <lineage>
        <taxon>Eukaryota</taxon>
        <taxon>Fungi</taxon>
        <taxon>Dikarya</taxon>
        <taxon>Ascomycota</taxon>
        <taxon>Pezizomycotina</taxon>
        <taxon>Dothideomycetes</taxon>
        <taxon>Dothideomycetes incertae sedis</taxon>
        <taxon>Botryosphaeriales</taxon>
        <taxon>Botryosphaeriaceae</taxon>
        <taxon>Diplodia</taxon>
    </lineage>
</organism>
<dbReference type="EMBL" id="JAJVCZ030000002">
    <property type="protein sequence ID" value="KAL0262821.1"/>
    <property type="molecule type" value="Genomic_DNA"/>
</dbReference>
<dbReference type="RefSeq" id="XP_066635850.1">
    <property type="nucleotide sequence ID" value="XM_066773283.1"/>
</dbReference>
<sequence length="315" mass="36101">MTTQGLTKRSDKINQYSAEKMYKQNITNPFGFWSSPAYLFDYAKHGELTKLEYTIDEVKDFIYHHPMSKTDTLVTVNSKMDPCTNGLVRSIPSNLMSLPRELRDKIYDFTTKPSCTRNARHSPLPLPVTCFINKQMRSEALSHHLAEVRWEFDTRKAPYGKGQMGLFQAWLAALGDDARHLARFKLICRLKMYRWEVYISLVADGEPNGARNVDVDERDGRGLWTGAAGIVTVEREGRTRYQAMFPGYRPVVWRMPDPESNGSTSNAKNLQEEINEYIEEATIKPLAQKRWDGALTGEHISDAIEGLLAHEWRCC</sequence>
<dbReference type="Proteomes" id="UP001430584">
    <property type="component" value="Unassembled WGS sequence"/>
</dbReference>
<evidence type="ECO:0000313" key="1">
    <source>
        <dbReference type="EMBL" id="KAL0262821.1"/>
    </source>
</evidence>
<keyword evidence="2" id="KW-1185">Reference proteome</keyword>
<dbReference type="GeneID" id="92005880"/>
<accession>A0ABR3CSZ6</accession>
<gene>
    <name evidence="1" type="ORF">SLS55_001795</name>
</gene>
<reference evidence="1 2" key="1">
    <citation type="submission" date="2024-02" db="EMBL/GenBank/DDBJ databases">
        <title>De novo assembly and annotation of 12 fungi associated with fruit tree decline syndrome in Ontario, Canada.</title>
        <authorList>
            <person name="Sulman M."/>
            <person name="Ellouze W."/>
            <person name="Ilyukhin E."/>
        </authorList>
    </citation>
    <scope>NUCLEOTIDE SEQUENCE [LARGE SCALE GENOMIC DNA]</scope>
    <source>
        <strain evidence="1 2">FDS-637</strain>
    </source>
</reference>
<name>A0ABR3CSZ6_9PEZI</name>
<comment type="caution">
    <text evidence="1">The sequence shown here is derived from an EMBL/GenBank/DDBJ whole genome shotgun (WGS) entry which is preliminary data.</text>
</comment>